<sequence length="75" mass="8323">MVYRLRTVASGQGPDGVSIREYRYPAVGDVLEALRPFGINLGSRQLITESVQGKWSTTVDRDGTHTVIMIFLPET</sequence>
<dbReference type="KEGG" id="nsr:NS506_06215"/>
<dbReference type="EMBL" id="BBYQ01000022">
    <property type="protein sequence ID" value="GAP27717.1"/>
    <property type="molecule type" value="Genomic_DNA"/>
</dbReference>
<dbReference type="AlphaFoldDB" id="A0A0B8NC46"/>
<organism evidence="2 3">
    <name type="scientific">Nocardia seriolae</name>
    <dbReference type="NCBI Taxonomy" id="37332"/>
    <lineage>
        <taxon>Bacteria</taxon>
        <taxon>Bacillati</taxon>
        <taxon>Actinomycetota</taxon>
        <taxon>Actinomycetes</taxon>
        <taxon>Mycobacteriales</taxon>
        <taxon>Nocardiaceae</taxon>
        <taxon>Nocardia</taxon>
    </lineage>
</organism>
<evidence type="ECO:0000313" key="3">
    <source>
        <dbReference type="Proteomes" id="UP000037179"/>
    </source>
</evidence>
<reference evidence="1 4" key="3">
    <citation type="submission" date="2016-10" db="EMBL/GenBank/DDBJ databases">
        <title>Genome sequence of Nocardia seriolae strain EM150506, isolated from Anguila japonica.</title>
        <authorList>
            <person name="Han H.-J."/>
        </authorList>
    </citation>
    <scope>NUCLEOTIDE SEQUENCE [LARGE SCALE GENOMIC DNA]</scope>
    <source>
        <strain evidence="1 4">EM150506</strain>
    </source>
</reference>
<evidence type="ECO:0000313" key="1">
    <source>
        <dbReference type="EMBL" id="APB00251.1"/>
    </source>
</evidence>
<name>A0A0B8NC46_9NOCA</name>
<gene>
    <name evidence="1" type="ORF">NS506_06215</name>
    <name evidence="2" type="ORF">NSK11_contig00022-0061</name>
</gene>
<protein>
    <submittedName>
        <fullName evidence="2">Uncharacterized protein</fullName>
    </submittedName>
</protein>
<evidence type="ECO:0000313" key="2">
    <source>
        <dbReference type="EMBL" id="GAP27717.1"/>
    </source>
</evidence>
<proteinExistence type="predicted"/>
<reference evidence="2 3" key="2">
    <citation type="journal article" date="2016" name="Genome Announc.">
        <title>Draft Genome Sequence of Erythromycin- and Oxytetracycline-Sensitive Nocardia seriolae Strain U-1 (NBRC 110359).</title>
        <authorList>
            <person name="Imajoh M."/>
            <person name="Sukeda M."/>
            <person name="Shimizu M."/>
            <person name="Yamane J."/>
            <person name="Ohnishi K."/>
            <person name="Oshima S."/>
        </authorList>
    </citation>
    <scope>NUCLEOTIDE SEQUENCE [LARGE SCALE GENOMIC DNA]</scope>
    <source>
        <strain evidence="2 3">U-1</strain>
    </source>
</reference>
<dbReference type="Proteomes" id="UP000037179">
    <property type="component" value="Unassembled WGS sequence"/>
</dbReference>
<reference evidence="3" key="1">
    <citation type="submission" date="2015-07" db="EMBL/GenBank/DDBJ databases">
        <title>Nocardia seriolae U-1 whole genome shotgun sequence.</title>
        <authorList>
            <person name="Imajoh M."/>
            <person name="Fukumoto Y."/>
            <person name="Sukeda M."/>
            <person name="Yamane J."/>
            <person name="Yamasaki K."/>
            <person name="Shimizu M."/>
            <person name="Ohnishi K."/>
            <person name="Oshima S."/>
        </authorList>
    </citation>
    <scope>NUCLEOTIDE SEQUENCE [LARGE SCALE GENOMIC DNA]</scope>
    <source>
        <strain evidence="3">U-1</strain>
    </source>
</reference>
<dbReference type="EMBL" id="CP017839">
    <property type="protein sequence ID" value="APB00251.1"/>
    <property type="molecule type" value="Genomic_DNA"/>
</dbReference>
<dbReference type="Proteomes" id="UP000180166">
    <property type="component" value="Chromosome"/>
</dbReference>
<dbReference type="RefSeq" id="WP_033086611.1">
    <property type="nucleotide sequence ID" value="NZ_AP017900.1"/>
</dbReference>
<keyword evidence="3" id="KW-1185">Reference proteome</keyword>
<dbReference type="GeneID" id="93376704"/>
<accession>A0A0B8NC46</accession>
<evidence type="ECO:0000313" key="4">
    <source>
        <dbReference type="Proteomes" id="UP000180166"/>
    </source>
</evidence>